<organism evidence="3 4">
    <name type="scientific">Salinimicrobium marinum</name>
    <dbReference type="NCBI Taxonomy" id="680283"/>
    <lineage>
        <taxon>Bacteria</taxon>
        <taxon>Pseudomonadati</taxon>
        <taxon>Bacteroidota</taxon>
        <taxon>Flavobacteriia</taxon>
        <taxon>Flavobacteriales</taxon>
        <taxon>Flavobacteriaceae</taxon>
        <taxon>Salinimicrobium</taxon>
    </lineage>
</organism>
<dbReference type="RefSeq" id="WP_189605241.1">
    <property type="nucleotide sequence ID" value="NZ_BMXB01000012.1"/>
</dbReference>
<dbReference type="PANTHER" id="PTHR45947">
    <property type="entry name" value="SULFOQUINOVOSYL TRANSFERASE SQD2"/>
    <property type="match status" value="1"/>
</dbReference>
<evidence type="ECO:0000259" key="1">
    <source>
        <dbReference type="Pfam" id="PF00534"/>
    </source>
</evidence>
<dbReference type="Pfam" id="PF13439">
    <property type="entry name" value="Glyco_transf_4"/>
    <property type="match status" value="1"/>
</dbReference>
<dbReference type="AlphaFoldDB" id="A0A918SI11"/>
<feature type="domain" description="Glycosyltransferase subfamily 4-like N-terminal" evidence="2">
    <location>
        <begin position="37"/>
        <end position="166"/>
    </location>
</feature>
<dbReference type="SUPFAM" id="SSF53756">
    <property type="entry name" value="UDP-Glycosyltransferase/glycogen phosphorylase"/>
    <property type="match status" value="1"/>
</dbReference>
<keyword evidence="4" id="KW-1185">Reference proteome</keyword>
<evidence type="ECO:0000313" key="3">
    <source>
        <dbReference type="EMBL" id="GHA43892.1"/>
    </source>
</evidence>
<reference evidence="3" key="1">
    <citation type="journal article" date="2014" name="Int. J. Syst. Evol. Microbiol.">
        <title>Complete genome sequence of Corynebacterium casei LMG S-19264T (=DSM 44701T), isolated from a smear-ripened cheese.</title>
        <authorList>
            <consortium name="US DOE Joint Genome Institute (JGI-PGF)"/>
            <person name="Walter F."/>
            <person name="Albersmeier A."/>
            <person name="Kalinowski J."/>
            <person name="Ruckert C."/>
        </authorList>
    </citation>
    <scope>NUCLEOTIDE SEQUENCE</scope>
    <source>
        <strain evidence="3">KCTC 12719</strain>
    </source>
</reference>
<dbReference type="Proteomes" id="UP000610456">
    <property type="component" value="Unassembled WGS sequence"/>
</dbReference>
<dbReference type="GO" id="GO:0016758">
    <property type="term" value="F:hexosyltransferase activity"/>
    <property type="evidence" value="ECO:0007669"/>
    <property type="project" value="TreeGrafter"/>
</dbReference>
<dbReference type="InterPro" id="IPR028098">
    <property type="entry name" value="Glyco_trans_4-like_N"/>
</dbReference>
<dbReference type="Gene3D" id="3.40.50.2000">
    <property type="entry name" value="Glycogen Phosphorylase B"/>
    <property type="match status" value="2"/>
</dbReference>
<dbReference type="EMBL" id="BMXB01000012">
    <property type="protein sequence ID" value="GHA43892.1"/>
    <property type="molecule type" value="Genomic_DNA"/>
</dbReference>
<dbReference type="InterPro" id="IPR050194">
    <property type="entry name" value="Glycosyltransferase_grp1"/>
</dbReference>
<proteinExistence type="predicted"/>
<evidence type="ECO:0000313" key="4">
    <source>
        <dbReference type="Proteomes" id="UP000610456"/>
    </source>
</evidence>
<feature type="domain" description="Glycosyl transferase family 1" evidence="1">
    <location>
        <begin position="178"/>
        <end position="339"/>
    </location>
</feature>
<evidence type="ECO:0000259" key="2">
    <source>
        <dbReference type="Pfam" id="PF13439"/>
    </source>
</evidence>
<dbReference type="PANTHER" id="PTHR45947:SF3">
    <property type="entry name" value="SULFOQUINOVOSYL TRANSFERASE SQD2"/>
    <property type="match status" value="1"/>
</dbReference>
<sequence length="363" mass="41274">MKILHVSTIIEWRGGDNQMLTTYNILKKYQDLQQIIFCAKDSVLEQKCREQKISYYSASRKSKYSLKFLRELINTLKKEKIDILHVHDSKAFTLSLLAIRLFPNLKFIYSRKRNNKVTKNFFKVKKYNSSRIDKIICVSEAVKDVLKPVLKDHHKVRVIYDGIDVDYLSASSNSGILHRDYNIPEGTKLIGNIAGLTKQKDLFTFLESARLIEESFSGKIKFILVGQGPLEKELKQHANKLGLANDIIFTGFRNDVAQILPEFDLFMISSETEGLPLSVLEAFACKVPVVATAAGGTGEAVIHEHTGMISPVKDAASLAENVKKVLENNQLKDFMVANAFDLVHEKFSLEVMQKNYYELYKSI</sequence>
<reference evidence="3" key="2">
    <citation type="submission" date="2020-09" db="EMBL/GenBank/DDBJ databases">
        <authorList>
            <person name="Sun Q."/>
            <person name="Kim S."/>
        </authorList>
    </citation>
    <scope>NUCLEOTIDE SEQUENCE</scope>
    <source>
        <strain evidence="3">KCTC 12719</strain>
    </source>
</reference>
<accession>A0A918SI11</accession>
<gene>
    <name evidence="3" type="ORF">GCM10007103_26380</name>
</gene>
<name>A0A918SI11_9FLAO</name>
<protein>
    <submittedName>
        <fullName evidence="3">Uncharacterized protein</fullName>
    </submittedName>
</protein>
<comment type="caution">
    <text evidence="3">The sequence shown here is derived from an EMBL/GenBank/DDBJ whole genome shotgun (WGS) entry which is preliminary data.</text>
</comment>
<dbReference type="InterPro" id="IPR001296">
    <property type="entry name" value="Glyco_trans_1"/>
</dbReference>
<dbReference type="Pfam" id="PF00534">
    <property type="entry name" value="Glycos_transf_1"/>
    <property type="match status" value="1"/>
</dbReference>